<sequence length="231" mass="26072">MTAIQGLAARSASKGISKDSDVTPENQEYQVLERAQVWYEPDVVSGARLSTLVVQLVSTSPNRINAALELLARALAEGVQDGNGEVMQVGKERFADRAAMKARCQQLLRLHRDDEQLNPEDTDFMLKVLQHHPRGKEKARGCRAIAAGVHPTFQMRCFYVVRDDGREDFSYIRCVDNAPTFEVKCQANVCEACVRVLQVHPAAMQRFASLIEDRFPHIRGPRSTVERHRNW</sequence>
<gene>
    <name evidence="2" type="ORF">PGLA2088_LOCUS12094</name>
    <name evidence="1" type="ORF">PGLA2088_LOCUS5721</name>
</gene>
<dbReference type="EMBL" id="CAJNNW010014173">
    <property type="protein sequence ID" value="CAE8656294.1"/>
    <property type="molecule type" value="Genomic_DNA"/>
</dbReference>
<dbReference type="Gene3D" id="3.10.450.40">
    <property type="match status" value="1"/>
</dbReference>
<organism evidence="2 3">
    <name type="scientific">Polarella glacialis</name>
    <name type="common">Dinoflagellate</name>
    <dbReference type="NCBI Taxonomy" id="89957"/>
    <lineage>
        <taxon>Eukaryota</taxon>
        <taxon>Sar</taxon>
        <taxon>Alveolata</taxon>
        <taxon>Dinophyceae</taxon>
        <taxon>Suessiales</taxon>
        <taxon>Suessiaceae</taxon>
        <taxon>Polarella</taxon>
    </lineage>
</organism>
<dbReference type="PANTHER" id="PTHR33415">
    <property type="entry name" value="PROTEIN EMBRYO DEFECTIVE 514"/>
    <property type="match status" value="1"/>
</dbReference>
<reference evidence="2" key="1">
    <citation type="submission" date="2021-02" db="EMBL/GenBank/DDBJ databases">
        <authorList>
            <person name="Dougan E. K."/>
            <person name="Rhodes N."/>
            <person name="Thang M."/>
            <person name="Chan C."/>
        </authorList>
    </citation>
    <scope>NUCLEOTIDE SEQUENCE</scope>
</reference>
<name>A0A813IW38_POLGL</name>
<feature type="non-terminal residue" evidence="2">
    <location>
        <position position="1"/>
    </location>
</feature>
<dbReference type="InterPro" id="IPR044673">
    <property type="entry name" value="DCL-like"/>
</dbReference>
<evidence type="ECO:0000313" key="2">
    <source>
        <dbReference type="EMBL" id="CAE8656294.1"/>
    </source>
</evidence>
<evidence type="ECO:0000313" key="1">
    <source>
        <dbReference type="EMBL" id="CAE8647484.1"/>
    </source>
</evidence>
<comment type="caution">
    <text evidence="2">The sequence shown here is derived from an EMBL/GenBank/DDBJ whole genome shotgun (WGS) entry which is preliminary data.</text>
</comment>
<dbReference type="AlphaFoldDB" id="A0A813IW38"/>
<proteinExistence type="predicted"/>
<dbReference type="PANTHER" id="PTHR33415:SF4">
    <property type="entry name" value="DCL PROTEIN (DUF3223)"/>
    <property type="match status" value="1"/>
</dbReference>
<dbReference type="GO" id="GO:0009658">
    <property type="term" value="P:chloroplast organization"/>
    <property type="evidence" value="ECO:0007669"/>
    <property type="project" value="TreeGrafter"/>
</dbReference>
<accession>A0A813IW38</accession>
<evidence type="ECO:0000313" key="3">
    <source>
        <dbReference type="Proteomes" id="UP000626109"/>
    </source>
</evidence>
<dbReference type="Proteomes" id="UP000626109">
    <property type="component" value="Unassembled WGS sequence"/>
</dbReference>
<dbReference type="GO" id="GO:0009507">
    <property type="term" value="C:chloroplast"/>
    <property type="evidence" value="ECO:0007669"/>
    <property type="project" value="TreeGrafter"/>
</dbReference>
<dbReference type="Pfam" id="PF11523">
    <property type="entry name" value="DUF3223"/>
    <property type="match status" value="1"/>
</dbReference>
<protein>
    <submittedName>
        <fullName evidence="2">Uncharacterized protein</fullName>
    </submittedName>
</protein>
<dbReference type="GO" id="GO:1901259">
    <property type="term" value="P:chloroplast rRNA processing"/>
    <property type="evidence" value="ECO:0007669"/>
    <property type="project" value="TreeGrafter"/>
</dbReference>
<dbReference type="EMBL" id="CAJNNW010005507">
    <property type="protein sequence ID" value="CAE8647484.1"/>
    <property type="molecule type" value="Genomic_DNA"/>
</dbReference>